<dbReference type="InterPro" id="IPR008011">
    <property type="entry name" value="Complex1_LYR_dom"/>
</dbReference>
<dbReference type="OrthoDB" id="6508832at2759"/>
<keyword evidence="4" id="KW-1185">Reference proteome</keyword>
<organism evidence="3 4">
    <name type="scientific">Penicillium capsulatum</name>
    <dbReference type="NCBI Taxonomy" id="69766"/>
    <lineage>
        <taxon>Eukaryota</taxon>
        <taxon>Fungi</taxon>
        <taxon>Dikarya</taxon>
        <taxon>Ascomycota</taxon>
        <taxon>Pezizomycotina</taxon>
        <taxon>Eurotiomycetes</taxon>
        <taxon>Eurotiomycetidae</taxon>
        <taxon>Eurotiales</taxon>
        <taxon>Aspergillaceae</taxon>
        <taxon>Penicillium</taxon>
    </lineage>
</organism>
<evidence type="ECO:0000313" key="3">
    <source>
        <dbReference type="EMBL" id="KAJ5183618.1"/>
    </source>
</evidence>
<sequence length="279" mass="31740">MHKVVVPKNSGIHRFACLALYRALLRQCSASALAAPWRNETKSLVQNRFRRYQGLESPSQVSNALKAGYKTLDLLDSAMKGNKSDASRVNGILAQARMAQKDRMAAQREMNKTKPVKVLSPKQARKKENVRLAEATRRRHPNTASVLARPYPEVSGKRGVPVLVNARGVPFLRIKKPQPSNLGGVLRAKLEKRWKCIEARDRLYTDHLFAKDEDEWDGLTDAREHCKWTEEVSLAQSETFRRVRKFDHANKAMADKMWKVVLKERTLAAQERSQTQQSG</sequence>
<dbReference type="EMBL" id="JAPQKO010000001">
    <property type="protein sequence ID" value="KAJ5183618.1"/>
    <property type="molecule type" value="Genomic_DNA"/>
</dbReference>
<reference evidence="3" key="2">
    <citation type="journal article" date="2023" name="IMA Fungus">
        <title>Comparative genomic study of the Penicillium genus elucidates a diverse pangenome and 15 lateral gene transfer events.</title>
        <authorList>
            <person name="Petersen C."/>
            <person name="Sorensen T."/>
            <person name="Nielsen M.R."/>
            <person name="Sondergaard T.E."/>
            <person name="Sorensen J.L."/>
            <person name="Fitzpatrick D.A."/>
            <person name="Frisvad J.C."/>
            <person name="Nielsen K.L."/>
        </authorList>
    </citation>
    <scope>NUCLEOTIDE SEQUENCE</scope>
    <source>
        <strain evidence="3">IBT 21917</strain>
    </source>
</reference>
<protein>
    <recommendedName>
        <fullName evidence="2">Complex 1 LYR protein domain-containing protein</fullName>
    </recommendedName>
</protein>
<evidence type="ECO:0000256" key="1">
    <source>
        <dbReference type="SAM" id="MobiDB-lite"/>
    </source>
</evidence>
<name>A0A9W9ISU4_9EURO</name>
<gene>
    <name evidence="3" type="ORF">N7492_001234</name>
</gene>
<dbReference type="AlphaFoldDB" id="A0A9W9ISU4"/>
<accession>A0A9W9ISU4</accession>
<comment type="caution">
    <text evidence="3">The sequence shown here is derived from an EMBL/GenBank/DDBJ whole genome shotgun (WGS) entry which is preliminary data.</text>
</comment>
<dbReference type="Proteomes" id="UP001146351">
    <property type="component" value="Unassembled WGS sequence"/>
</dbReference>
<dbReference type="CDD" id="cd20273">
    <property type="entry name" value="Complex1_LYR_unchar"/>
    <property type="match status" value="1"/>
</dbReference>
<feature type="region of interest" description="Disordered" evidence="1">
    <location>
        <begin position="108"/>
        <end position="129"/>
    </location>
</feature>
<reference evidence="3" key="1">
    <citation type="submission" date="2022-11" db="EMBL/GenBank/DDBJ databases">
        <authorList>
            <person name="Petersen C."/>
        </authorList>
    </citation>
    <scope>NUCLEOTIDE SEQUENCE</scope>
    <source>
        <strain evidence="3">IBT 21917</strain>
    </source>
</reference>
<feature type="domain" description="Complex 1 LYR protein" evidence="2">
    <location>
        <begin position="16"/>
        <end position="73"/>
    </location>
</feature>
<evidence type="ECO:0000259" key="2">
    <source>
        <dbReference type="Pfam" id="PF05347"/>
    </source>
</evidence>
<dbReference type="InterPro" id="IPR046896">
    <property type="entry name" value="Cup1-like_N"/>
</dbReference>
<dbReference type="Pfam" id="PF05347">
    <property type="entry name" value="Complex1_LYR"/>
    <property type="match status" value="1"/>
</dbReference>
<proteinExistence type="predicted"/>
<evidence type="ECO:0000313" key="4">
    <source>
        <dbReference type="Proteomes" id="UP001146351"/>
    </source>
</evidence>